<comment type="subcellular location">
    <subcellularLocation>
        <location evidence="6">Cell membrane</location>
        <topology evidence="6">Multi-pass membrane protein</topology>
    </subcellularLocation>
    <subcellularLocation>
        <location evidence="1">Membrane</location>
        <topology evidence="1">Multi-pass membrane protein</topology>
    </subcellularLocation>
</comment>
<protein>
    <recommendedName>
        <fullName evidence="6">Choline transporter-like protein</fullName>
    </recommendedName>
</protein>
<evidence type="ECO:0000256" key="6">
    <source>
        <dbReference type="RuleBase" id="RU368066"/>
    </source>
</evidence>
<feature type="transmembrane region" description="Helical" evidence="6">
    <location>
        <begin position="166"/>
        <end position="192"/>
    </location>
</feature>
<gene>
    <name evidence="7" type="ORF">SPIL2461_LOCUS15732</name>
</gene>
<feature type="transmembrane region" description="Helical" evidence="6">
    <location>
        <begin position="79"/>
        <end position="100"/>
    </location>
</feature>
<feature type="transmembrane region" description="Helical" evidence="6">
    <location>
        <begin position="31"/>
        <end position="55"/>
    </location>
</feature>
<comment type="similarity">
    <text evidence="2 6">Belongs to the CTL (choline transporter-like) family.</text>
</comment>
<dbReference type="PANTHER" id="PTHR12385">
    <property type="entry name" value="CHOLINE TRANSPORTER-LIKE (SLC FAMILY 44)"/>
    <property type="match status" value="1"/>
</dbReference>
<evidence type="ECO:0000256" key="2">
    <source>
        <dbReference type="ARBA" id="ARBA00007168"/>
    </source>
</evidence>
<evidence type="ECO:0000313" key="7">
    <source>
        <dbReference type="EMBL" id="CAE7590318.1"/>
    </source>
</evidence>
<proteinExistence type="inferred from homology"/>
<evidence type="ECO:0000256" key="3">
    <source>
        <dbReference type="ARBA" id="ARBA00022692"/>
    </source>
</evidence>
<dbReference type="InterPro" id="IPR007603">
    <property type="entry name" value="Choline_transptr-like"/>
</dbReference>
<dbReference type="EMBL" id="CAJNIZ010039446">
    <property type="protein sequence ID" value="CAE7590318.1"/>
    <property type="molecule type" value="Genomic_DNA"/>
</dbReference>
<keyword evidence="5 6" id="KW-0472">Membrane</keyword>
<feature type="transmembrane region" description="Helical" evidence="6">
    <location>
        <begin position="6"/>
        <end position="24"/>
    </location>
</feature>
<dbReference type="PANTHER" id="PTHR12385:SF4">
    <property type="entry name" value="PROTEIN PNS1"/>
    <property type="match status" value="1"/>
</dbReference>
<comment type="caution">
    <text evidence="7">The sequence shown here is derived from an EMBL/GenBank/DDBJ whole genome shotgun (WGS) entry which is preliminary data.</text>
</comment>
<dbReference type="Proteomes" id="UP000649617">
    <property type="component" value="Unassembled WGS sequence"/>
</dbReference>
<feature type="transmembrane region" description="Helical" evidence="6">
    <location>
        <begin position="121"/>
        <end position="154"/>
    </location>
</feature>
<feature type="transmembrane region" description="Helical" evidence="6">
    <location>
        <begin position="324"/>
        <end position="343"/>
    </location>
</feature>
<comment type="function">
    <text evidence="6">Choline transporter.</text>
</comment>
<dbReference type="GO" id="GO:0005886">
    <property type="term" value="C:plasma membrane"/>
    <property type="evidence" value="ECO:0007669"/>
    <property type="project" value="UniProtKB-SubCell"/>
</dbReference>
<dbReference type="Pfam" id="PF04515">
    <property type="entry name" value="Choline_transpo"/>
    <property type="match status" value="1"/>
</dbReference>
<keyword evidence="3 6" id="KW-0812">Transmembrane</keyword>
<keyword evidence="4 6" id="KW-1133">Transmembrane helix</keyword>
<evidence type="ECO:0000256" key="5">
    <source>
        <dbReference type="ARBA" id="ARBA00023136"/>
    </source>
</evidence>
<dbReference type="GO" id="GO:0022857">
    <property type="term" value="F:transmembrane transporter activity"/>
    <property type="evidence" value="ECO:0007669"/>
    <property type="project" value="UniProtKB-UniRule"/>
</dbReference>
<keyword evidence="8" id="KW-1185">Reference proteome</keyword>
<dbReference type="AlphaFoldDB" id="A0A812V0E4"/>
<reference evidence="7" key="1">
    <citation type="submission" date="2021-02" db="EMBL/GenBank/DDBJ databases">
        <authorList>
            <person name="Dougan E. K."/>
            <person name="Rhodes N."/>
            <person name="Thang M."/>
            <person name="Chan C."/>
        </authorList>
    </citation>
    <scope>NUCLEOTIDE SEQUENCE</scope>
</reference>
<evidence type="ECO:0000256" key="4">
    <source>
        <dbReference type="ARBA" id="ARBA00022989"/>
    </source>
</evidence>
<feature type="transmembrane region" description="Helical" evidence="6">
    <location>
        <begin position="349"/>
        <end position="370"/>
    </location>
</feature>
<evidence type="ECO:0000313" key="8">
    <source>
        <dbReference type="Proteomes" id="UP000649617"/>
    </source>
</evidence>
<dbReference type="OrthoDB" id="437646at2759"/>
<accession>A0A812V0E4</accession>
<evidence type="ECO:0000256" key="1">
    <source>
        <dbReference type="ARBA" id="ARBA00004141"/>
    </source>
</evidence>
<sequence>MFISVITVSSLAGLLCALVVLQLLHSGGERVLLHCTILLPVLRLVTGLLCMLYPWNKFTPDEAYKQGDGLVRDLACATYFLFGAALATGSIINCCISLRVRHLARPWLGLQANLMRTVSRIVLANPGMLLVPLGCALLLYFWIVACISALTAILRNAESSWAEAAILPAFVLICWGGGVACYVAILVFCGVYSRWYHSCSEPPVAASLRSALAFAIGSACLASFLRPTCRIIEVLSRLVQPAGADCKANPLRACLTCIFGYLLESLFRCVGDISRFFNTWAFTHCAIRNAPFFQASCITFAVCTCANVTLLSSNLVLDYVTGSGTQAGGLLGFLVGAVAHFLGKWPWLHWAPAAGFICATIMTSIVLSVAKTGFKEHMPHVI</sequence>
<name>A0A812V0E4_SYMPI</name>
<organism evidence="7 8">
    <name type="scientific">Symbiodinium pilosum</name>
    <name type="common">Dinoflagellate</name>
    <dbReference type="NCBI Taxonomy" id="2952"/>
    <lineage>
        <taxon>Eukaryota</taxon>
        <taxon>Sar</taxon>
        <taxon>Alveolata</taxon>
        <taxon>Dinophyceae</taxon>
        <taxon>Suessiales</taxon>
        <taxon>Symbiodiniaceae</taxon>
        <taxon>Symbiodinium</taxon>
    </lineage>
</organism>